<proteinExistence type="predicted"/>
<comment type="caution">
    <text evidence="1">The sequence shown here is derived from an EMBL/GenBank/DDBJ whole genome shotgun (WGS) entry which is preliminary data.</text>
</comment>
<evidence type="ECO:0000313" key="1">
    <source>
        <dbReference type="EMBL" id="GIO28057.1"/>
    </source>
</evidence>
<sequence length="167" mass="18786">MAKLIMKSSKLISLNDSENIDLGELHFDISQFKVPSAMVVQKDDFTSRVARERNANGELVETGKYSIAFKVYDRHFIELVLGNGSTEIGSPITVVVENQDSLPIFDSFEDGEFIPITFKGLHVKPRKVQKKSFVGQGKPMVDTWQYSEIKIEAESYNIGEVNEPKAK</sequence>
<reference evidence="1" key="1">
    <citation type="submission" date="2021-03" db="EMBL/GenBank/DDBJ databases">
        <title>Antimicrobial resistance genes in bacteria isolated from Japanese honey, and their potential for conferring macrolide and lincosamide resistance in the American foulbrood pathogen Paenibacillus larvae.</title>
        <authorList>
            <person name="Okamoto M."/>
            <person name="Kumagai M."/>
            <person name="Kanamori H."/>
            <person name="Takamatsu D."/>
        </authorList>
    </citation>
    <scope>NUCLEOTIDE SEQUENCE</scope>
    <source>
        <strain evidence="1">J43TS3</strain>
    </source>
</reference>
<name>A0A919XBU5_9BACI</name>
<dbReference type="RefSeq" id="WP_212921513.1">
    <property type="nucleotide sequence ID" value="NZ_BORP01000005.1"/>
</dbReference>
<dbReference type="AlphaFoldDB" id="A0A919XBU5"/>
<dbReference type="Proteomes" id="UP000676917">
    <property type="component" value="Unassembled WGS sequence"/>
</dbReference>
<evidence type="ECO:0000313" key="2">
    <source>
        <dbReference type="Proteomes" id="UP000676917"/>
    </source>
</evidence>
<organism evidence="1 2">
    <name type="scientific">Ornithinibacillus bavariensis</name>
    <dbReference type="NCBI Taxonomy" id="545502"/>
    <lineage>
        <taxon>Bacteria</taxon>
        <taxon>Bacillati</taxon>
        <taxon>Bacillota</taxon>
        <taxon>Bacilli</taxon>
        <taxon>Bacillales</taxon>
        <taxon>Bacillaceae</taxon>
        <taxon>Ornithinibacillus</taxon>
    </lineage>
</organism>
<gene>
    <name evidence="1" type="ORF">J43TS3_26680</name>
</gene>
<keyword evidence="2" id="KW-1185">Reference proteome</keyword>
<dbReference type="EMBL" id="BORP01000005">
    <property type="protein sequence ID" value="GIO28057.1"/>
    <property type="molecule type" value="Genomic_DNA"/>
</dbReference>
<accession>A0A919XBU5</accession>
<protein>
    <submittedName>
        <fullName evidence="1">Uncharacterized protein</fullName>
    </submittedName>
</protein>